<evidence type="ECO:0000313" key="3">
    <source>
        <dbReference type="Proteomes" id="UP001327027"/>
    </source>
</evidence>
<dbReference type="EMBL" id="JAYKLX010000006">
    <property type="protein sequence ID" value="MEB3346498.1"/>
    <property type="molecule type" value="Genomic_DNA"/>
</dbReference>
<gene>
    <name evidence="2" type="ORF">U6A24_13555</name>
</gene>
<reference evidence="2 3" key="1">
    <citation type="journal article" date="2013" name="Int. J. Syst. Evol. Microbiol.">
        <title>Aquimarina gracilis sp. nov., isolated from the gut microflora of a mussel, Mytilus coruscus, and emended description of Aquimarina spongiae.</title>
        <authorList>
            <person name="Park S.C."/>
            <person name="Choe H.N."/>
            <person name="Baik K.S."/>
            <person name="Seong C.N."/>
        </authorList>
    </citation>
    <scope>NUCLEOTIDE SEQUENCE [LARGE SCALE GENOMIC DNA]</scope>
    <source>
        <strain evidence="2 3">PSC32</strain>
    </source>
</reference>
<feature type="signal peptide" evidence="1">
    <location>
        <begin position="1"/>
        <end position="22"/>
    </location>
</feature>
<dbReference type="Proteomes" id="UP001327027">
    <property type="component" value="Unassembled WGS sequence"/>
</dbReference>
<feature type="chain" id="PRO_5046630230" description="Lactonase family protein with 7-bladed beta-propeller" evidence="1">
    <location>
        <begin position="23"/>
        <end position="368"/>
    </location>
</feature>
<organism evidence="2 3">
    <name type="scientific">Aquimarina gracilis</name>
    <dbReference type="NCBI Taxonomy" id="874422"/>
    <lineage>
        <taxon>Bacteria</taxon>
        <taxon>Pseudomonadati</taxon>
        <taxon>Bacteroidota</taxon>
        <taxon>Flavobacteriia</taxon>
        <taxon>Flavobacteriales</taxon>
        <taxon>Flavobacteriaceae</taxon>
        <taxon>Aquimarina</taxon>
    </lineage>
</organism>
<protein>
    <recommendedName>
        <fullName evidence="4">Lactonase family protein with 7-bladed beta-propeller</fullName>
    </recommendedName>
</protein>
<sequence length="368" mass="40454">MKTLTSLIILLILSITSGTIHADSLLKVDFKTGDPGITSINSMTFGPENILFIGDSNSAQIVAVDLSSHPKVDNSKVKIDFLDKVIADMLGTAVDQIQITDMAVNPENSNIYIAVHHSSGIPVLFRVEDDKLKQVPLKDVSHSKTTITDPVAKDAKDKRGRELRKWAVADIKYHEGKVLLSGLSNKEFASTFRSVDFPFTDQQIYGSLEIFHAAHGEYETHAPIKTFLATSIKGNPHIVAGYTCTPLVVLPMDKIKAGEHHKGRTVAELGSGNSPLDMIEMKNGDKRYLVISNTNRPLMKMDFADLEAYQNALTTPVTKKGAAAGVEYVNLPYVNVLQLDKLGDGFLMIKRESTGNLLLRTGSSWWFK</sequence>
<keyword evidence="1" id="KW-0732">Signal</keyword>
<evidence type="ECO:0000313" key="2">
    <source>
        <dbReference type="EMBL" id="MEB3346498.1"/>
    </source>
</evidence>
<evidence type="ECO:0000256" key="1">
    <source>
        <dbReference type="SAM" id="SignalP"/>
    </source>
</evidence>
<keyword evidence="3" id="KW-1185">Reference proteome</keyword>
<dbReference type="RefSeq" id="WP_324180527.1">
    <property type="nucleotide sequence ID" value="NZ_BAABAW010000006.1"/>
</dbReference>
<accession>A0ABU5ZXC2</accession>
<name>A0ABU5ZXC2_9FLAO</name>
<evidence type="ECO:0008006" key="4">
    <source>
        <dbReference type="Google" id="ProtNLM"/>
    </source>
</evidence>
<comment type="caution">
    <text evidence="2">The sequence shown here is derived from an EMBL/GenBank/DDBJ whole genome shotgun (WGS) entry which is preliminary data.</text>
</comment>
<dbReference type="SUPFAM" id="SSF63825">
    <property type="entry name" value="YWTD domain"/>
    <property type="match status" value="1"/>
</dbReference>
<proteinExistence type="predicted"/>